<gene>
    <name evidence="4" type="ORF">EIP91_001561</name>
</gene>
<evidence type="ECO:0000313" key="5">
    <source>
        <dbReference type="Proteomes" id="UP000292702"/>
    </source>
</evidence>
<dbReference type="InterPro" id="IPR045010">
    <property type="entry name" value="MDR_fam"/>
</dbReference>
<dbReference type="AlphaFoldDB" id="A0A4R0RK71"/>
<dbReference type="Pfam" id="PF00107">
    <property type="entry name" value="ADH_zinc_N"/>
    <property type="match status" value="1"/>
</dbReference>
<proteinExistence type="predicted"/>
<dbReference type="PANTHER" id="PTHR43205">
    <property type="entry name" value="PROSTAGLANDIN REDUCTASE"/>
    <property type="match status" value="1"/>
</dbReference>
<dbReference type="InterPro" id="IPR041694">
    <property type="entry name" value="ADH_N_2"/>
</dbReference>
<name>A0A4R0RK71_9APHY</name>
<organism evidence="4 5">
    <name type="scientific">Steccherinum ochraceum</name>
    <dbReference type="NCBI Taxonomy" id="92696"/>
    <lineage>
        <taxon>Eukaryota</taxon>
        <taxon>Fungi</taxon>
        <taxon>Dikarya</taxon>
        <taxon>Basidiomycota</taxon>
        <taxon>Agaricomycotina</taxon>
        <taxon>Agaricomycetes</taxon>
        <taxon>Polyporales</taxon>
        <taxon>Steccherinaceae</taxon>
        <taxon>Steccherinum</taxon>
    </lineage>
</organism>
<evidence type="ECO:0000259" key="2">
    <source>
        <dbReference type="Pfam" id="PF00107"/>
    </source>
</evidence>
<feature type="domain" description="Oxidoreductase N-terminal" evidence="3">
    <location>
        <begin position="41"/>
        <end position="115"/>
    </location>
</feature>
<dbReference type="InterPro" id="IPR013149">
    <property type="entry name" value="ADH-like_C"/>
</dbReference>
<dbReference type="PANTHER" id="PTHR43205:SF7">
    <property type="entry name" value="PROSTAGLANDIN REDUCTASE 1"/>
    <property type="match status" value="1"/>
</dbReference>
<dbReference type="Gene3D" id="3.40.50.720">
    <property type="entry name" value="NAD(P)-binding Rossmann-like Domain"/>
    <property type="match status" value="1"/>
</dbReference>
<dbReference type="SUPFAM" id="SSF51735">
    <property type="entry name" value="NAD(P)-binding Rossmann-fold domains"/>
    <property type="match status" value="1"/>
</dbReference>
<sequence>MSIVTNGRLLYVAHPTGYQIPGVHTKYVVEEQIDLDKVDLDGGILVKTLTLSSDPYVRLRMRDPKVPSTFPHLTLGHPVENYGVGVVVRSEKAEFKPGDHVYGFFGFENYTVYPGPPERHHIMQFIQKLDRDPDIPTSVYVGTLGMPGQTAYAGLNAFVAEKAKTSKTLFVSAAAGPVGTYVIEYARHTNPHLKIIASAGSPEKLEILKQSGADVVFNYKTTDTAKVLAEHGPIDIYWDHDGGPVLDETLANMQHYGVIMRVGTNSGYNTERTGLKNLHAMVEKSLSMFGFIVGLGDVQQKALVNFRPDTTKLVLDGVIKIREKKYEELKAAGQALADVHRGQSLGKPVVIVAED</sequence>
<dbReference type="OrthoDB" id="809632at2759"/>
<comment type="caution">
    <text evidence="4">The sequence shown here is derived from an EMBL/GenBank/DDBJ whole genome shotgun (WGS) entry which is preliminary data.</text>
</comment>
<evidence type="ECO:0000259" key="3">
    <source>
        <dbReference type="Pfam" id="PF16884"/>
    </source>
</evidence>
<evidence type="ECO:0000256" key="1">
    <source>
        <dbReference type="ARBA" id="ARBA00023002"/>
    </source>
</evidence>
<accession>A0A4R0RK71</accession>
<keyword evidence="1" id="KW-0560">Oxidoreductase</keyword>
<evidence type="ECO:0008006" key="6">
    <source>
        <dbReference type="Google" id="ProtNLM"/>
    </source>
</evidence>
<dbReference type="Proteomes" id="UP000292702">
    <property type="component" value="Unassembled WGS sequence"/>
</dbReference>
<dbReference type="GO" id="GO:0016628">
    <property type="term" value="F:oxidoreductase activity, acting on the CH-CH group of donors, NAD or NADP as acceptor"/>
    <property type="evidence" value="ECO:0007669"/>
    <property type="project" value="InterPro"/>
</dbReference>
<dbReference type="EMBL" id="RWJN01000140">
    <property type="protein sequence ID" value="TCD66315.1"/>
    <property type="molecule type" value="Genomic_DNA"/>
</dbReference>
<dbReference type="CDD" id="cd05288">
    <property type="entry name" value="PGDH"/>
    <property type="match status" value="1"/>
</dbReference>
<reference evidence="4 5" key="1">
    <citation type="submission" date="2018-11" db="EMBL/GenBank/DDBJ databases">
        <title>Genome assembly of Steccherinum ochraceum LE-BIN_3174, the white-rot fungus of the Steccherinaceae family (The Residual Polyporoid clade, Polyporales, Basidiomycota).</title>
        <authorList>
            <person name="Fedorova T.V."/>
            <person name="Glazunova O.A."/>
            <person name="Landesman E.O."/>
            <person name="Moiseenko K.V."/>
            <person name="Psurtseva N.V."/>
            <person name="Savinova O.S."/>
            <person name="Shakhova N.V."/>
            <person name="Tyazhelova T.V."/>
            <person name="Vasina D.V."/>
        </authorList>
    </citation>
    <scope>NUCLEOTIDE SEQUENCE [LARGE SCALE GENOMIC DNA]</scope>
    <source>
        <strain evidence="4 5">LE-BIN_3174</strain>
    </source>
</reference>
<evidence type="ECO:0000313" key="4">
    <source>
        <dbReference type="EMBL" id="TCD66315.1"/>
    </source>
</evidence>
<dbReference type="SUPFAM" id="SSF50129">
    <property type="entry name" value="GroES-like"/>
    <property type="match status" value="1"/>
</dbReference>
<keyword evidence="5" id="KW-1185">Reference proteome</keyword>
<dbReference type="InterPro" id="IPR011032">
    <property type="entry name" value="GroES-like_sf"/>
</dbReference>
<feature type="domain" description="Alcohol dehydrogenase-like C-terminal" evidence="2">
    <location>
        <begin position="177"/>
        <end position="300"/>
    </location>
</feature>
<dbReference type="InterPro" id="IPR036291">
    <property type="entry name" value="NAD(P)-bd_dom_sf"/>
</dbReference>
<protein>
    <recommendedName>
        <fullName evidence="6">Enoyl reductase (ER) domain-containing protein</fullName>
    </recommendedName>
</protein>
<dbReference type="Gene3D" id="3.90.180.10">
    <property type="entry name" value="Medium-chain alcohol dehydrogenases, catalytic domain"/>
    <property type="match status" value="1"/>
</dbReference>
<dbReference type="Pfam" id="PF16884">
    <property type="entry name" value="ADH_N_2"/>
    <property type="match status" value="1"/>
</dbReference>